<dbReference type="Proteomes" id="UP000006190">
    <property type="component" value="Unassembled WGS sequence"/>
</dbReference>
<evidence type="ECO:0000256" key="2">
    <source>
        <dbReference type="SAM" id="MobiDB-lite"/>
    </source>
</evidence>
<evidence type="ECO:0000259" key="3">
    <source>
        <dbReference type="Pfam" id="PF06056"/>
    </source>
</evidence>
<reference evidence="4 5" key="1">
    <citation type="submission" date="2012-01" db="EMBL/GenBank/DDBJ databases">
        <title>The Genome Sequence of Facklamia languida CCUG 37842.</title>
        <authorList>
            <consortium name="The Broad Institute Genome Sequencing Platform"/>
            <person name="Earl A."/>
            <person name="Ward D."/>
            <person name="Feldgarden M."/>
            <person name="Gevers D."/>
            <person name="Huys G."/>
            <person name="Young S.K."/>
            <person name="Zeng Q."/>
            <person name="Gargeya S."/>
            <person name="Fitzgerald M."/>
            <person name="Haas B."/>
            <person name="Abouelleil A."/>
            <person name="Alvarado L."/>
            <person name="Arachchi H.M."/>
            <person name="Berlin A."/>
            <person name="Chapman S.B."/>
            <person name="Gearin G."/>
            <person name="Goldberg J."/>
            <person name="Griggs A."/>
            <person name="Gujja S."/>
            <person name="Hansen M."/>
            <person name="Heiman D."/>
            <person name="Howarth C."/>
            <person name="Larimer J."/>
            <person name="Lui A."/>
            <person name="MacDonald P.J.P."/>
            <person name="McCowen C."/>
            <person name="Montmayeur A."/>
            <person name="Murphy C."/>
            <person name="Neiman D."/>
            <person name="Pearson M."/>
            <person name="Priest M."/>
            <person name="Roberts A."/>
            <person name="Saif S."/>
            <person name="Shea T."/>
            <person name="Sisk P."/>
            <person name="Stolte C."/>
            <person name="Sykes S."/>
            <person name="Wortman J."/>
            <person name="Nusbaum C."/>
            <person name="Birren B."/>
        </authorList>
    </citation>
    <scope>NUCLEOTIDE SEQUENCE [LARGE SCALE GENOMIC DNA]</scope>
    <source>
        <strain evidence="4 5">CCUG 37842</strain>
    </source>
</reference>
<protein>
    <recommendedName>
        <fullName evidence="3">Terminase ATPase subunit N-terminal domain-containing protein</fullName>
    </recommendedName>
</protein>
<evidence type="ECO:0000256" key="1">
    <source>
        <dbReference type="SAM" id="Coils"/>
    </source>
</evidence>
<dbReference type="Pfam" id="PF06056">
    <property type="entry name" value="Terminase_5"/>
    <property type="match status" value="1"/>
</dbReference>
<sequence length="157" mass="18450">MDIWILVIVLLVIAIIFFVSSLFAKQPAYDHLSEQVDSQAEQLRHLQKQVNELEEDLFESQPLEHVTAEEVYYSKQSQDQEDEAIQADVQPEPDLKPLSDLKPLPVEESINYEITDMKREEIIRLYSQGYTLKEISQEVDEELVTVQYFIDEYIENR</sequence>
<feature type="domain" description="Terminase ATPase subunit N-terminal" evidence="3">
    <location>
        <begin position="123"/>
        <end position="153"/>
    </location>
</feature>
<dbReference type="AlphaFoldDB" id="H3NKD0"/>
<dbReference type="STRING" id="883113.HMPREF9708_01319"/>
<feature type="region of interest" description="Disordered" evidence="2">
    <location>
        <begin position="74"/>
        <end position="101"/>
    </location>
</feature>
<keyword evidence="1" id="KW-0175">Coiled coil</keyword>
<dbReference type="InterPro" id="IPR010332">
    <property type="entry name" value="ATPase_terminase-su_N"/>
</dbReference>
<evidence type="ECO:0000313" key="5">
    <source>
        <dbReference type="Proteomes" id="UP000006190"/>
    </source>
</evidence>
<name>H3NKD0_9LACT</name>
<evidence type="ECO:0000313" key="4">
    <source>
        <dbReference type="EMBL" id="EHR36647.1"/>
    </source>
</evidence>
<proteinExistence type="predicted"/>
<gene>
    <name evidence="4" type="ORF">HMPREF9708_01319</name>
</gene>
<dbReference type="PATRIC" id="fig|883113.3.peg.1316"/>
<keyword evidence="5" id="KW-1185">Reference proteome</keyword>
<dbReference type="HOGENOM" id="CLU_1881189_0_0_9"/>
<dbReference type="EMBL" id="AGEG01000014">
    <property type="protein sequence ID" value="EHR36647.1"/>
    <property type="molecule type" value="Genomic_DNA"/>
</dbReference>
<feature type="coiled-coil region" evidence="1">
    <location>
        <begin position="29"/>
        <end position="56"/>
    </location>
</feature>
<dbReference type="RefSeq" id="WP_006309524.1">
    <property type="nucleotide sequence ID" value="NZ_JH601133.1"/>
</dbReference>
<comment type="caution">
    <text evidence="4">The sequence shown here is derived from an EMBL/GenBank/DDBJ whole genome shotgun (WGS) entry which is preliminary data.</text>
</comment>
<organism evidence="4 5">
    <name type="scientific">Facklamia languida CCUG 37842</name>
    <dbReference type="NCBI Taxonomy" id="883113"/>
    <lineage>
        <taxon>Bacteria</taxon>
        <taxon>Bacillati</taxon>
        <taxon>Bacillota</taxon>
        <taxon>Bacilli</taxon>
        <taxon>Lactobacillales</taxon>
        <taxon>Aerococcaceae</taxon>
        <taxon>Facklamia</taxon>
    </lineage>
</organism>
<accession>H3NKD0</accession>